<evidence type="ECO:0000313" key="5">
    <source>
        <dbReference type="Proteomes" id="UP001527866"/>
    </source>
</evidence>
<accession>A0ABT4TYI3</accession>
<dbReference type="Proteomes" id="UP001527866">
    <property type="component" value="Unassembled WGS sequence"/>
</dbReference>
<gene>
    <name evidence="4" type="ORF">O4J56_03840</name>
</gene>
<keyword evidence="5" id="KW-1185">Reference proteome</keyword>
<dbReference type="EMBL" id="JAQFWQ010000007">
    <property type="protein sequence ID" value="MDA2809762.1"/>
    <property type="molecule type" value="Genomic_DNA"/>
</dbReference>
<feature type="transmembrane region" description="Helical" evidence="2">
    <location>
        <begin position="157"/>
        <end position="174"/>
    </location>
</feature>
<name>A0ABT4TYI3_9ACTN</name>
<keyword evidence="4" id="KW-0645">Protease</keyword>
<evidence type="ECO:0000256" key="1">
    <source>
        <dbReference type="SAM" id="MobiDB-lite"/>
    </source>
</evidence>
<evidence type="ECO:0000256" key="2">
    <source>
        <dbReference type="SAM" id="Phobius"/>
    </source>
</evidence>
<evidence type="ECO:0000259" key="3">
    <source>
        <dbReference type="Pfam" id="PF02517"/>
    </source>
</evidence>
<evidence type="ECO:0000313" key="4">
    <source>
        <dbReference type="EMBL" id="MDA2809762.1"/>
    </source>
</evidence>
<keyword evidence="4" id="KW-0378">Hydrolase</keyword>
<dbReference type="InterPro" id="IPR003675">
    <property type="entry name" value="Rce1/LyrA-like_dom"/>
</dbReference>
<comment type="caution">
    <text evidence="4">The sequence shown here is derived from an EMBL/GenBank/DDBJ whole genome shotgun (WGS) entry which is preliminary data.</text>
</comment>
<proteinExistence type="predicted"/>
<dbReference type="RefSeq" id="WP_270683667.1">
    <property type="nucleotide sequence ID" value="NZ_JAQFWQ010000007.1"/>
</dbReference>
<reference evidence="4 5" key="1">
    <citation type="submission" date="2023-01" db="EMBL/GenBank/DDBJ databases">
        <title>Draft genome sequence of Nocardiopsis sp. RSe5-2 isolated from halophytes.</title>
        <authorList>
            <person name="Duangmal K."/>
            <person name="Chantavorakit T."/>
        </authorList>
    </citation>
    <scope>NUCLEOTIDE SEQUENCE [LARGE SCALE GENOMIC DNA]</scope>
    <source>
        <strain evidence="4 5">RSe5-2</strain>
    </source>
</reference>
<dbReference type="PANTHER" id="PTHR35797">
    <property type="entry name" value="PROTEASE-RELATED"/>
    <property type="match status" value="1"/>
</dbReference>
<feature type="transmembrane region" description="Helical" evidence="2">
    <location>
        <begin position="88"/>
        <end position="105"/>
    </location>
</feature>
<organism evidence="4 5">
    <name type="scientific">Nocardiopsis endophytica</name>
    <dbReference type="NCBI Taxonomy" id="3018445"/>
    <lineage>
        <taxon>Bacteria</taxon>
        <taxon>Bacillati</taxon>
        <taxon>Actinomycetota</taxon>
        <taxon>Actinomycetes</taxon>
        <taxon>Streptosporangiales</taxon>
        <taxon>Nocardiopsidaceae</taxon>
        <taxon>Nocardiopsis</taxon>
    </lineage>
</organism>
<dbReference type="InterPro" id="IPR042150">
    <property type="entry name" value="MmRce1-like"/>
</dbReference>
<keyword evidence="2" id="KW-0472">Membrane</keyword>
<dbReference type="GO" id="GO:0008237">
    <property type="term" value="F:metallopeptidase activity"/>
    <property type="evidence" value="ECO:0007669"/>
    <property type="project" value="UniProtKB-KW"/>
</dbReference>
<feature type="transmembrane region" description="Helical" evidence="2">
    <location>
        <begin position="48"/>
        <end position="67"/>
    </location>
</feature>
<keyword evidence="4" id="KW-0482">Metalloprotease</keyword>
<dbReference type="Pfam" id="PF02517">
    <property type="entry name" value="Rce1-like"/>
    <property type="match status" value="1"/>
</dbReference>
<feature type="region of interest" description="Disordered" evidence="1">
    <location>
        <begin position="268"/>
        <end position="298"/>
    </location>
</feature>
<keyword evidence="2" id="KW-1133">Transmembrane helix</keyword>
<sequence>MAPGSVSTAPDRALLRRRLGQFALACVLITWPPWAALAAAGADVDRGPAVAVFTLAACGPTLAALAMRLRHGRERARRRVRPSLAWPLLSLLLGAAPALLVSALLNWDGLEELPRHAAAVAAGAGGPAGVLAYTLLAGPLAEEFGWRGYVQPRLRTALGRAATAALLGAAWAVWHVPLFFLEGTEQSRTGLVTLQGALFFATFLPLSYIILFVCEHLEGGVWAAVLVHAAWNASSALLPELGDAGHLLRSGAVLALAAAVAAYWRGRPDGPQGRGRTPAGISAGGPRRTGPGPGRGPG</sequence>
<feature type="transmembrane region" description="Helical" evidence="2">
    <location>
        <begin position="194"/>
        <end position="214"/>
    </location>
</feature>
<dbReference type="PANTHER" id="PTHR35797:SF1">
    <property type="entry name" value="PROTEASE"/>
    <property type="match status" value="1"/>
</dbReference>
<protein>
    <submittedName>
        <fullName evidence="4">CPBP family intramembrane metalloprotease</fullName>
    </submittedName>
</protein>
<keyword evidence="2" id="KW-0812">Transmembrane</keyword>
<feature type="domain" description="CAAX prenyl protease 2/Lysostaphin resistance protein A-like" evidence="3">
    <location>
        <begin position="129"/>
        <end position="233"/>
    </location>
</feature>
<feature type="transmembrane region" description="Helical" evidence="2">
    <location>
        <begin position="117"/>
        <end position="136"/>
    </location>
</feature>
<feature type="compositionally biased region" description="Low complexity" evidence="1">
    <location>
        <begin position="269"/>
        <end position="290"/>
    </location>
</feature>